<name>A0AAD1C1R5_METFU</name>
<keyword evidence="2" id="KW-1185">Reference proteome</keyword>
<proteinExistence type="predicted"/>
<reference evidence="2" key="1">
    <citation type="submission" date="2015-05" db="EMBL/GenBank/DDBJ databases">
        <title>Draft genome sequencing of a biphenyl-degrading bacterium, Pseudomonas balearica KF707 (=NBRC110670).</title>
        <authorList>
            <person name="Kimura N."/>
            <person name="Hirose J."/>
            <person name="Watanabe T."/>
            <person name="Suenaga H."/>
            <person name="Fujihara H."/>
            <person name="Noguchi M."/>
            <person name="Hashimoto M."/>
            <person name="Shimodaira J."/>
            <person name="Tsuchikane K."/>
            <person name="Hosoyama A."/>
            <person name="Yamazoe A."/>
            <person name="Fujita N."/>
            <person name="Furukawa K."/>
        </authorList>
    </citation>
    <scope>NUCLEOTIDE SEQUENCE [LARGE SCALE GENOMIC DNA]</scope>
    <source>
        <strain evidence="2">DSM 10086 / NBRC 110670 / KF707</strain>
    </source>
</reference>
<dbReference type="Proteomes" id="UP000218554">
    <property type="component" value="Chromosome"/>
</dbReference>
<organism evidence="1 2">
    <name type="scientific">Metapseudomonas furukawaii</name>
    <name type="common">Pseudomonas furukawaii</name>
    <dbReference type="NCBI Taxonomy" id="1149133"/>
    <lineage>
        <taxon>Bacteria</taxon>
        <taxon>Pseudomonadati</taxon>
        <taxon>Pseudomonadota</taxon>
        <taxon>Gammaproteobacteria</taxon>
        <taxon>Pseudomonadales</taxon>
        <taxon>Pseudomonadaceae</taxon>
        <taxon>Metapseudomonas</taxon>
    </lineage>
</organism>
<sequence length="42" mass="4811">MKVPPPFPANNPIIDYWFDYRTNVSPANEVPDSPRVPCLVPR</sequence>
<evidence type="ECO:0000313" key="1">
    <source>
        <dbReference type="EMBL" id="BAU74527.1"/>
    </source>
</evidence>
<dbReference type="EMBL" id="AP014862">
    <property type="protein sequence ID" value="BAU74527.1"/>
    <property type="molecule type" value="Genomic_DNA"/>
</dbReference>
<accession>A0AAD1C1R5</accession>
<dbReference type="KEGG" id="pfuw:KF707C_28390"/>
<gene>
    <name evidence="1" type="ORF">KF707C_28390</name>
</gene>
<protein>
    <submittedName>
        <fullName evidence="1">Uncharacterized protein</fullName>
    </submittedName>
</protein>
<evidence type="ECO:0000313" key="2">
    <source>
        <dbReference type="Proteomes" id="UP000218554"/>
    </source>
</evidence>
<dbReference type="AlphaFoldDB" id="A0AAD1C1R5"/>
<reference evidence="1 2" key="2">
    <citation type="journal article" date="2017" name="Int. J. Syst. Evol. Microbiol.">
        <title>Pseudomonas furukawaii sp. nov., a polychlorinated biphenyl-degrading bacterium isolated from biphenyl-contaminated soil in Japan.</title>
        <authorList>
            <person name="Kimura N."/>
            <person name="Watanabe T."/>
            <person name="Suenaga H."/>
            <person name="Fujihara H."/>
            <person name="Futagami T."/>
            <person name="Goto M."/>
            <person name="Hanada S."/>
            <person name="Hirose J."/>
        </authorList>
    </citation>
    <scope>NUCLEOTIDE SEQUENCE [LARGE SCALE GENOMIC DNA]</scope>
    <source>
        <strain evidence="2">DSM 10086 / NBRC 110670 / KF707</strain>
    </source>
</reference>